<comment type="subcellular location">
    <subcellularLocation>
        <location evidence="2">Membrane</location>
        <topology evidence="2">Multi-pass membrane protein</topology>
    </subcellularLocation>
</comment>
<dbReference type="GO" id="GO:0006508">
    <property type="term" value="P:proteolysis"/>
    <property type="evidence" value="ECO:0007669"/>
    <property type="project" value="UniProtKB-KW"/>
</dbReference>
<gene>
    <name evidence="12" type="ORF">METZ01_LOCUS32660</name>
</gene>
<keyword evidence="5" id="KW-0378">Hydrolase</keyword>
<feature type="domain" description="PDZ" evidence="11">
    <location>
        <begin position="145"/>
        <end position="221"/>
    </location>
</feature>
<accession>A0A381QKC5</accession>
<feature type="transmembrane region" description="Helical" evidence="10">
    <location>
        <begin position="6"/>
        <end position="25"/>
    </location>
</feature>
<dbReference type="InterPro" id="IPR041489">
    <property type="entry name" value="PDZ_6"/>
</dbReference>
<feature type="transmembrane region" description="Helical" evidence="10">
    <location>
        <begin position="131"/>
        <end position="155"/>
    </location>
</feature>
<keyword evidence="6" id="KW-0862">Zinc</keyword>
<evidence type="ECO:0000256" key="8">
    <source>
        <dbReference type="ARBA" id="ARBA00023049"/>
    </source>
</evidence>
<dbReference type="PANTHER" id="PTHR42837:SF2">
    <property type="entry name" value="MEMBRANE METALLOPROTEASE ARASP2, CHLOROPLASTIC-RELATED"/>
    <property type="match status" value="1"/>
</dbReference>
<name>A0A381QKC5_9ZZZZ</name>
<keyword evidence="9 10" id="KW-0472">Membrane</keyword>
<dbReference type="EMBL" id="UINC01001402">
    <property type="protein sequence ID" value="SUZ79806.1"/>
    <property type="molecule type" value="Genomic_DNA"/>
</dbReference>
<dbReference type="InterPro" id="IPR036034">
    <property type="entry name" value="PDZ_sf"/>
</dbReference>
<keyword evidence="8" id="KW-0482">Metalloprotease</keyword>
<dbReference type="PANTHER" id="PTHR42837">
    <property type="entry name" value="REGULATOR OF SIGMA-E PROTEASE RSEP"/>
    <property type="match status" value="1"/>
</dbReference>
<keyword evidence="3" id="KW-0645">Protease</keyword>
<dbReference type="SMART" id="SM00228">
    <property type="entry name" value="PDZ"/>
    <property type="match status" value="1"/>
</dbReference>
<feature type="transmembrane region" description="Helical" evidence="10">
    <location>
        <begin position="272"/>
        <end position="293"/>
    </location>
</feature>
<dbReference type="Gene3D" id="2.30.42.10">
    <property type="match status" value="1"/>
</dbReference>
<evidence type="ECO:0000256" key="3">
    <source>
        <dbReference type="ARBA" id="ARBA00022670"/>
    </source>
</evidence>
<reference evidence="12" key="1">
    <citation type="submission" date="2018-05" db="EMBL/GenBank/DDBJ databases">
        <authorList>
            <person name="Lanie J.A."/>
            <person name="Ng W.-L."/>
            <person name="Kazmierczak K.M."/>
            <person name="Andrzejewski T.M."/>
            <person name="Davidsen T.M."/>
            <person name="Wayne K.J."/>
            <person name="Tettelin H."/>
            <person name="Glass J.I."/>
            <person name="Rusch D."/>
            <person name="Podicherti R."/>
            <person name="Tsui H.-C.T."/>
            <person name="Winkler M.E."/>
        </authorList>
    </citation>
    <scope>NUCLEOTIDE SEQUENCE</scope>
</reference>
<dbReference type="Pfam" id="PF02163">
    <property type="entry name" value="Peptidase_M50"/>
    <property type="match status" value="2"/>
</dbReference>
<keyword evidence="7 10" id="KW-1133">Transmembrane helix</keyword>
<protein>
    <recommendedName>
        <fullName evidence="11">PDZ domain-containing protein</fullName>
    </recommendedName>
</protein>
<proteinExistence type="predicted"/>
<dbReference type="InterPro" id="IPR008915">
    <property type="entry name" value="Peptidase_M50"/>
</dbReference>
<comment type="cofactor">
    <cofactor evidence="1">
        <name>Zn(2+)</name>
        <dbReference type="ChEBI" id="CHEBI:29105"/>
    </cofactor>
</comment>
<evidence type="ECO:0000256" key="4">
    <source>
        <dbReference type="ARBA" id="ARBA00022692"/>
    </source>
</evidence>
<dbReference type="SUPFAM" id="SSF50156">
    <property type="entry name" value="PDZ domain-like"/>
    <property type="match status" value="1"/>
</dbReference>
<evidence type="ECO:0000259" key="11">
    <source>
        <dbReference type="SMART" id="SM00228"/>
    </source>
</evidence>
<dbReference type="NCBIfam" id="TIGR00054">
    <property type="entry name" value="RIP metalloprotease RseP"/>
    <property type="match status" value="1"/>
</dbReference>
<evidence type="ECO:0000256" key="5">
    <source>
        <dbReference type="ARBA" id="ARBA00022801"/>
    </source>
</evidence>
<dbReference type="InterPro" id="IPR004387">
    <property type="entry name" value="Pept_M50_Zn"/>
</dbReference>
<evidence type="ECO:0000256" key="10">
    <source>
        <dbReference type="SAM" id="Phobius"/>
    </source>
</evidence>
<evidence type="ECO:0000256" key="2">
    <source>
        <dbReference type="ARBA" id="ARBA00004141"/>
    </source>
</evidence>
<dbReference type="GO" id="GO:0016020">
    <property type="term" value="C:membrane"/>
    <property type="evidence" value="ECO:0007669"/>
    <property type="project" value="UniProtKB-SubCell"/>
</dbReference>
<dbReference type="CDD" id="cd23081">
    <property type="entry name" value="cpPDZ_EcRseP-like"/>
    <property type="match status" value="1"/>
</dbReference>
<evidence type="ECO:0000256" key="1">
    <source>
        <dbReference type="ARBA" id="ARBA00001947"/>
    </source>
</evidence>
<keyword evidence="4 10" id="KW-0812">Transmembrane</keyword>
<evidence type="ECO:0000313" key="12">
    <source>
        <dbReference type="EMBL" id="SUZ79806.1"/>
    </source>
</evidence>
<evidence type="ECO:0000256" key="7">
    <source>
        <dbReference type="ARBA" id="ARBA00022989"/>
    </source>
</evidence>
<evidence type="ECO:0000256" key="9">
    <source>
        <dbReference type="ARBA" id="ARBA00023136"/>
    </source>
</evidence>
<organism evidence="12">
    <name type="scientific">marine metagenome</name>
    <dbReference type="NCBI Taxonomy" id="408172"/>
    <lineage>
        <taxon>unclassified sequences</taxon>
        <taxon>metagenomes</taxon>
        <taxon>ecological metagenomes</taxon>
    </lineage>
</organism>
<dbReference type="GO" id="GO:0004222">
    <property type="term" value="F:metalloendopeptidase activity"/>
    <property type="evidence" value="ECO:0007669"/>
    <property type="project" value="InterPro"/>
</dbReference>
<evidence type="ECO:0000256" key="6">
    <source>
        <dbReference type="ARBA" id="ARBA00022833"/>
    </source>
</evidence>
<sequence length="389" mass="42745">MTFLWATIFVLGVLIFVHELGHFIAARSVGVRVDRFSIGFPPRFISITSIPDGWNFRIYFYKNEGGKLVWSPVFESQIQRPGRTDSGTEYVLALIPLGGYVKMAGMIDESLDTHITYAPDEFMSKPTWAKIYILCAGVIMNLITAFIIFSGIAYVQGTADILDEPVVSELRADMPAQEAGILPGDRITAIDGSAINTWKELTNAIHNIPNTPISLTIVRDESKFELSLTTSYMILPNSGRIDTLGAIGIVPQIIYSDILWSEALNAGVLATFNTVGMIVMSLHMLFTGVASVADLGGPIMIAQLAGQTANEGWIPLLSFMALISVNLAFLNIFPIPGLDGGHIFILLIESVIRRPLTLRARMVIQQIGMTFLLILMVTVVFNDITRLFN</sequence>
<dbReference type="Pfam" id="PF17820">
    <property type="entry name" value="PDZ_6"/>
    <property type="match status" value="1"/>
</dbReference>
<dbReference type="CDD" id="cd06163">
    <property type="entry name" value="S2P-M50_PDZ_RseP-like"/>
    <property type="match status" value="1"/>
</dbReference>
<feature type="transmembrane region" description="Helical" evidence="10">
    <location>
        <begin position="313"/>
        <end position="333"/>
    </location>
</feature>
<dbReference type="AlphaFoldDB" id="A0A381QKC5"/>
<feature type="transmembrane region" description="Helical" evidence="10">
    <location>
        <begin position="363"/>
        <end position="381"/>
    </location>
</feature>
<dbReference type="InterPro" id="IPR001478">
    <property type="entry name" value="PDZ"/>
</dbReference>